<dbReference type="EMBL" id="CAJOBA010000378">
    <property type="protein sequence ID" value="CAF3527378.1"/>
    <property type="molecule type" value="Genomic_DNA"/>
</dbReference>
<keyword evidence="8 10" id="KW-0472">Membrane</keyword>
<dbReference type="GO" id="GO:0042761">
    <property type="term" value="P:very long-chain fatty acid biosynthetic process"/>
    <property type="evidence" value="ECO:0007669"/>
    <property type="project" value="TreeGrafter"/>
</dbReference>
<keyword evidence="7 10" id="KW-0443">Lipid metabolism</keyword>
<dbReference type="GO" id="GO:0019367">
    <property type="term" value="P:fatty acid elongation, saturated fatty acid"/>
    <property type="evidence" value="ECO:0007669"/>
    <property type="project" value="TreeGrafter"/>
</dbReference>
<feature type="transmembrane region" description="Helical" evidence="10">
    <location>
        <begin position="6"/>
        <end position="28"/>
    </location>
</feature>
<evidence type="ECO:0000256" key="5">
    <source>
        <dbReference type="ARBA" id="ARBA00022832"/>
    </source>
</evidence>
<organism evidence="12 14">
    <name type="scientific">Didymodactylos carnosus</name>
    <dbReference type="NCBI Taxonomy" id="1234261"/>
    <lineage>
        <taxon>Eukaryota</taxon>
        <taxon>Metazoa</taxon>
        <taxon>Spiralia</taxon>
        <taxon>Gnathifera</taxon>
        <taxon>Rotifera</taxon>
        <taxon>Eurotatoria</taxon>
        <taxon>Bdelloidea</taxon>
        <taxon>Philodinida</taxon>
        <taxon>Philodinidae</taxon>
        <taxon>Didymodactylos</taxon>
    </lineage>
</organism>
<evidence type="ECO:0000256" key="1">
    <source>
        <dbReference type="ARBA" id="ARBA00004141"/>
    </source>
</evidence>
<reference evidence="12" key="1">
    <citation type="submission" date="2021-02" db="EMBL/GenBank/DDBJ databases">
        <authorList>
            <person name="Nowell W R."/>
        </authorList>
    </citation>
    <scope>NUCLEOTIDE SEQUENCE</scope>
</reference>
<dbReference type="GO" id="GO:0034626">
    <property type="term" value="P:fatty acid elongation, polyunsaturated fatty acid"/>
    <property type="evidence" value="ECO:0007669"/>
    <property type="project" value="TreeGrafter"/>
</dbReference>
<evidence type="ECO:0000256" key="7">
    <source>
        <dbReference type="ARBA" id="ARBA00023098"/>
    </source>
</evidence>
<dbReference type="AlphaFoldDB" id="A0A8S2CMD0"/>
<keyword evidence="6 10" id="KW-1133">Transmembrane helix</keyword>
<name>A0A8S2CMD0_9BILA</name>
<comment type="caution">
    <text evidence="10">Lacks conserved residue(s) required for the propagation of feature annotation.</text>
</comment>
<feature type="compositionally biased region" description="Polar residues" evidence="11">
    <location>
        <begin position="189"/>
        <end position="199"/>
    </location>
</feature>
<dbReference type="Proteomes" id="UP000677228">
    <property type="component" value="Unassembled WGS sequence"/>
</dbReference>
<evidence type="ECO:0000256" key="8">
    <source>
        <dbReference type="ARBA" id="ARBA00023136"/>
    </source>
</evidence>
<feature type="region of interest" description="Disordered" evidence="11">
    <location>
        <begin position="184"/>
        <end position="220"/>
    </location>
</feature>
<comment type="subcellular location">
    <subcellularLocation>
        <location evidence="1">Membrane</location>
        <topology evidence="1">Multi-pass membrane protein</topology>
    </subcellularLocation>
</comment>
<evidence type="ECO:0000256" key="4">
    <source>
        <dbReference type="ARBA" id="ARBA00022692"/>
    </source>
</evidence>
<feature type="transmembrane region" description="Helical" evidence="10">
    <location>
        <begin position="48"/>
        <end position="66"/>
    </location>
</feature>
<feature type="compositionally biased region" description="Polar residues" evidence="11">
    <location>
        <begin position="94"/>
        <end position="104"/>
    </location>
</feature>
<keyword evidence="3 10" id="KW-0808">Transferase</keyword>
<evidence type="ECO:0000256" key="6">
    <source>
        <dbReference type="ARBA" id="ARBA00022989"/>
    </source>
</evidence>
<evidence type="ECO:0000256" key="2">
    <source>
        <dbReference type="ARBA" id="ARBA00022516"/>
    </source>
</evidence>
<dbReference type="GO" id="GO:0034625">
    <property type="term" value="P:fatty acid elongation, monounsaturated fatty acid"/>
    <property type="evidence" value="ECO:0007669"/>
    <property type="project" value="TreeGrafter"/>
</dbReference>
<keyword evidence="4 10" id="KW-0812">Transmembrane</keyword>
<feature type="region of interest" description="Disordered" evidence="11">
    <location>
        <begin position="75"/>
        <end position="104"/>
    </location>
</feature>
<comment type="similarity">
    <text evidence="10">Belongs to the ELO family.</text>
</comment>
<protein>
    <recommendedName>
        <fullName evidence="10">Elongation of very long chain fatty acids protein</fullName>
        <ecNumber evidence="10">2.3.1.199</ecNumber>
    </recommendedName>
    <alternativeName>
        <fullName evidence="10">Very-long-chain 3-oxoacyl-CoA synthase</fullName>
    </alternativeName>
</protein>
<comment type="catalytic activity">
    <reaction evidence="10">
        <text>a very-long-chain acyl-CoA + malonyl-CoA + H(+) = a very-long-chain 3-oxoacyl-CoA + CO2 + CoA</text>
        <dbReference type="Rhea" id="RHEA:32727"/>
        <dbReference type="ChEBI" id="CHEBI:15378"/>
        <dbReference type="ChEBI" id="CHEBI:16526"/>
        <dbReference type="ChEBI" id="CHEBI:57287"/>
        <dbReference type="ChEBI" id="CHEBI:57384"/>
        <dbReference type="ChEBI" id="CHEBI:90725"/>
        <dbReference type="ChEBI" id="CHEBI:90736"/>
        <dbReference type="EC" id="2.3.1.199"/>
    </reaction>
</comment>
<dbReference type="GO" id="GO:0030148">
    <property type="term" value="P:sphingolipid biosynthetic process"/>
    <property type="evidence" value="ECO:0007669"/>
    <property type="project" value="TreeGrafter"/>
</dbReference>
<keyword evidence="5 10" id="KW-0276">Fatty acid metabolism</keyword>
<evidence type="ECO:0000256" key="9">
    <source>
        <dbReference type="ARBA" id="ARBA00023160"/>
    </source>
</evidence>
<comment type="caution">
    <text evidence="12">The sequence shown here is derived from an EMBL/GenBank/DDBJ whole genome shotgun (WGS) entry which is preliminary data.</text>
</comment>
<dbReference type="InterPro" id="IPR002076">
    <property type="entry name" value="ELO_fam"/>
</dbReference>
<sequence>MYIAGGQGVFIIIINSFVHVVMYGYYALAALGPKMQKYLWWKKYLTQFQLFQFVMVIIQALINLSVDFTEESTSENISSTVDKPDPAADEAADSTKSTDSVPKEVNNSIQQTQLEPDLSLPFFSTKRTYDHPYGPWRPVPEKTPNKRTVGDTLDLPHENWHLPSNQPEPVIEVKPEQKVIFKEREIKTSDSAAKTSTNIEFKKRKVAQNQNLRGRRTKDD</sequence>
<evidence type="ECO:0000256" key="10">
    <source>
        <dbReference type="RuleBase" id="RU361115"/>
    </source>
</evidence>
<dbReference type="Proteomes" id="UP000682733">
    <property type="component" value="Unassembled WGS sequence"/>
</dbReference>
<dbReference type="EMBL" id="CAJNOK010000378">
    <property type="protein sequence ID" value="CAF0748997.1"/>
    <property type="molecule type" value="Genomic_DNA"/>
</dbReference>
<evidence type="ECO:0000313" key="13">
    <source>
        <dbReference type="EMBL" id="CAF3527378.1"/>
    </source>
</evidence>
<keyword evidence="9 10" id="KW-0275">Fatty acid biosynthesis</keyword>
<dbReference type="PANTHER" id="PTHR11157">
    <property type="entry name" value="FATTY ACID ACYL TRANSFERASE-RELATED"/>
    <property type="match status" value="1"/>
</dbReference>
<dbReference type="GO" id="GO:0009922">
    <property type="term" value="F:fatty acid elongase activity"/>
    <property type="evidence" value="ECO:0007669"/>
    <property type="project" value="UniProtKB-EC"/>
</dbReference>
<proteinExistence type="inferred from homology"/>
<accession>A0A8S2CMD0</accession>
<dbReference type="PANTHER" id="PTHR11157:SF126">
    <property type="entry name" value="ELONGATION OF VERY LONG CHAIN FATTY ACIDS PROTEIN"/>
    <property type="match status" value="1"/>
</dbReference>
<evidence type="ECO:0000313" key="14">
    <source>
        <dbReference type="Proteomes" id="UP000677228"/>
    </source>
</evidence>
<evidence type="ECO:0000256" key="3">
    <source>
        <dbReference type="ARBA" id="ARBA00022679"/>
    </source>
</evidence>
<evidence type="ECO:0000313" key="12">
    <source>
        <dbReference type="EMBL" id="CAF0748997.1"/>
    </source>
</evidence>
<dbReference type="GO" id="GO:0005789">
    <property type="term" value="C:endoplasmic reticulum membrane"/>
    <property type="evidence" value="ECO:0007669"/>
    <property type="project" value="TreeGrafter"/>
</dbReference>
<dbReference type="EC" id="2.3.1.199" evidence="10"/>
<gene>
    <name evidence="12" type="ORF">OVA965_LOCUS1896</name>
    <name evidence="13" type="ORF">TMI583_LOCUS1896</name>
</gene>
<evidence type="ECO:0000256" key="11">
    <source>
        <dbReference type="SAM" id="MobiDB-lite"/>
    </source>
</evidence>
<keyword evidence="2 10" id="KW-0444">Lipid biosynthesis</keyword>
<dbReference type="Pfam" id="PF01151">
    <property type="entry name" value="ELO"/>
    <property type="match status" value="1"/>
</dbReference>